<dbReference type="InterPro" id="IPR001653">
    <property type="entry name" value="DAP_epimerase_DapF"/>
</dbReference>
<gene>
    <name evidence="5" type="ORF">RIF29_25504</name>
</gene>
<sequence>MGESSSCQGSTCMGDSSSSSDDDSVGKIFPSPPQHMVDRKSGSDADPLKPLAKYVPRTFFEERHGVMAYRVLEAQARLDASTTRKKAFKIGVDNRDSIEPKISLEKAIHICDQNFGVGPDGVIFVLPGFNGTDYTMRIFNSDGSEPEVRNVEGAKQAIDNYEENNGYMAPCYEEEESSSGSKIKMKLKELHKRWLFRPMVTEYKVLYKVTTTKVDRCVTGLATQQQTIGPLQIPLAEIDVAVTAQTFTYVSGVTMCEDSSSNFVGKTSESYLGNVPPAYEVDVDNAEDVYCINGMDDIGMVRRLCNLASRSGEDYKSVREKLCNEIIQLEGKYANDHVASSCSQALPNEILNPLPIKKKGEAGSSSSTPAKQKRVRSTSEVYVMP</sequence>
<evidence type="ECO:0000256" key="3">
    <source>
        <dbReference type="SAM" id="MobiDB-lite"/>
    </source>
</evidence>
<dbReference type="Pfam" id="PF22689">
    <property type="entry name" value="FGAR-AT_PurM_N-like"/>
    <property type="match status" value="1"/>
</dbReference>
<reference evidence="5 6" key="1">
    <citation type="submission" date="2024-01" db="EMBL/GenBank/DDBJ databases">
        <title>The genomes of 5 underutilized Papilionoideae crops provide insights into root nodulation and disease resistanc.</title>
        <authorList>
            <person name="Yuan L."/>
        </authorList>
    </citation>
    <scope>NUCLEOTIDE SEQUENCE [LARGE SCALE GENOMIC DNA]</scope>
    <source>
        <strain evidence="5">ZHUSHIDOU_FW_LH</strain>
        <tissue evidence="5">Leaf</tissue>
    </source>
</reference>
<evidence type="ECO:0000256" key="2">
    <source>
        <dbReference type="ARBA" id="ARBA00023235"/>
    </source>
</evidence>
<dbReference type="PANTHER" id="PTHR31689:SF0">
    <property type="entry name" value="DIAMINOPIMELATE EPIMERASE"/>
    <property type="match status" value="1"/>
</dbReference>
<accession>A0AAN9ELQ3</accession>
<comment type="similarity">
    <text evidence="1">Belongs to the diaminopimelate epimerase family.</text>
</comment>
<feature type="compositionally biased region" description="Polar residues" evidence="3">
    <location>
        <begin position="1"/>
        <end position="14"/>
    </location>
</feature>
<protein>
    <recommendedName>
        <fullName evidence="4">FGAR-AT PurM N-terminal-like domain-containing protein</fullName>
    </recommendedName>
</protein>
<keyword evidence="6" id="KW-1185">Reference proteome</keyword>
<keyword evidence="2" id="KW-0413">Isomerase</keyword>
<evidence type="ECO:0000313" key="6">
    <source>
        <dbReference type="Proteomes" id="UP001372338"/>
    </source>
</evidence>
<name>A0AAN9ELQ3_CROPI</name>
<feature type="region of interest" description="Disordered" evidence="3">
    <location>
        <begin position="356"/>
        <end position="385"/>
    </location>
</feature>
<dbReference type="InterPro" id="IPR055181">
    <property type="entry name" value="FGAR-AT_PurM_N-like"/>
</dbReference>
<dbReference type="GO" id="GO:0005829">
    <property type="term" value="C:cytosol"/>
    <property type="evidence" value="ECO:0007669"/>
    <property type="project" value="TreeGrafter"/>
</dbReference>
<organism evidence="5 6">
    <name type="scientific">Crotalaria pallida</name>
    <name type="common">Smooth rattlebox</name>
    <name type="synonym">Crotalaria striata</name>
    <dbReference type="NCBI Taxonomy" id="3830"/>
    <lineage>
        <taxon>Eukaryota</taxon>
        <taxon>Viridiplantae</taxon>
        <taxon>Streptophyta</taxon>
        <taxon>Embryophyta</taxon>
        <taxon>Tracheophyta</taxon>
        <taxon>Spermatophyta</taxon>
        <taxon>Magnoliopsida</taxon>
        <taxon>eudicotyledons</taxon>
        <taxon>Gunneridae</taxon>
        <taxon>Pentapetalae</taxon>
        <taxon>rosids</taxon>
        <taxon>fabids</taxon>
        <taxon>Fabales</taxon>
        <taxon>Fabaceae</taxon>
        <taxon>Papilionoideae</taxon>
        <taxon>50 kb inversion clade</taxon>
        <taxon>genistoids sensu lato</taxon>
        <taxon>core genistoids</taxon>
        <taxon>Crotalarieae</taxon>
        <taxon>Crotalaria</taxon>
    </lineage>
</organism>
<dbReference type="PANTHER" id="PTHR31689">
    <property type="entry name" value="DIAMINOPIMELATE EPIMERASE, CHLOROPLASTIC"/>
    <property type="match status" value="1"/>
</dbReference>
<feature type="compositionally biased region" description="Basic and acidic residues" evidence="3">
    <location>
        <begin position="36"/>
        <end position="47"/>
    </location>
</feature>
<comment type="caution">
    <text evidence="5">The sequence shown here is derived from an EMBL/GenBank/DDBJ whole genome shotgun (WGS) entry which is preliminary data.</text>
</comment>
<dbReference type="AlphaFoldDB" id="A0AAN9ELQ3"/>
<feature type="region of interest" description="Disordered" evidence="3">
    <location>
        <begin position="1"/>
        <end position="47"/>
    </location>
</feature>
<dbReference type="GO" id="GO:0009089">
    <property type="term" value="P:lysine biosynthetic process via diaminopimelate"/>
    <property type="evidence" value="ECO:0007669"/>
    <property type="project" value="InterPro"/>
</dbReference>
<evidence type="ECO:0000259" key="4">
    <source>
        <dbReference type="Pfam" id="PF22689"/>
    </source>
</evidence>
<dbReference type="Gene3D" id="3.10.310.10">
    <property type="entry name" value="Diaminopimelate Epimerase, Chain A, domain 1"/>
    <property type="match status" value="1"/>
</dbReference>
<dbReference type="SUPFAM" id="SSF54506">
    <property type="entry name" value="Diaminopimelate epimerase-like"/>
    <property type="match status" value="1"/>
</dbReference>
<proteinExistence type="inferred from homology"/>
<evidence type="ECO:0000313" key="5">
    <source>
        <dbReference type="EMBL" id="KAK7259889.1"/>
    </source>
</evidence>
<dbReference type="Proteomes" id="UP001372338">
    <property type="component" value="Unassembled WGS sequence"/>
</dbReference>
<evidence type="ECO:0000256" key="1">
    <source>
        <dbReference type="ARBA" id="ARBA00010219"/>
    </source>
</evidence>
<dbReference type="GO" id="GO:0008837">
    <property type="term" value="F:diaminopimelate epimerase activity"/>
    <property type="evidence" value="ECO:0007669"/>
    <property type="project" value="InterPro"/>
</dbReference>
<dbReference type="EMBL" id="JAYWIO010000005">
    <property type="protein sequence ID" value="KAK7259889.1"/>
    <property type="molecule type" value="Genomic_DNA"/>
</dbReference>
<feature type="domain" description="FGAR-AT PurM N-terminal-like" evidence="4">
    <location>
        <begin position="211"/>
        <end position="256"/>
    </location>
</feature>